<reference evidence="2 3" key="2">
    <citation type="submission" date="2015-01" db="EMBL/GenBank/DDBJ databases">
        <authorList>
            <consortium name="NBRP consortium"/>
            <person name="Sawabe T."/>
            <person name="Meirelles P."/>
            <person name="Feng G."/>
            <person name="Sayaka M."/>
            <person name="Hattori M."/>
            <person name="Ohkuma M."/>
        </authorList>
    </citation>
    <scope>NUCLEOTIDE SEQUENCE [LARGE SCALE GENOMIC DNA]</scope>
    <source>
        <strain evidence="3">JCM 19241</strain>
    </source>
</reference>
<comment type="caution">
    <text evidence="2">The sequence shown here is derived from an EMBL/GenBank/DDBJ whole genome shotgun (WGS) entry which is preliminary data.</text>
</comment>
<feature type="domain" description="FAD/NAD(P)-binding" evidence="1">
    <location>
        <begin position="7"/>
        <end position="51"/>
    </location>
</feature>
<gene>
    <name evidence="2" type="ORF">JCM19241_1683</name>
</gene>
<dbReference type="InterPro" id="IPR023753">
    <property type="entry name" value="FAD/NAD-binding_dom"/>
</dbReference>
<keyword evidence="2" id="KW-0560">Oxidoreductase</keyword>
<evidence type="ECO:0000313" key="2">
    <source>
        <dbReference type="EMBL" id="GAM77213.1"/>
    </source>
</evidence>
<dbReference type="AlphaFoldDB" id="A0A0B8QQF5"/>
<name>A0A0B8QQF5_9VIBR</name>
<dbReference type="PRINTS" id="PR00411">
    <property type="entry name" value="PNDRDTASEI"/>
</dbReference>
<reference evidence="2 3" key="1">
    <citation type="submission" date="2015-01" db="EMBL/GenBank/DDBJ databases">
        <title>Vibrio sp. C94 JCM 19241 whole genome shotgun sequence.</title>
        <authorList>
            <person name="Sawabe T."/>
            <person name="Meirelles P."/>
            <person name="Feng G."/>
            <person name="Sayaka M."/>
            <person name="Hattori M."/>
            <person name="Ohkuma M."/>
        </authorList>
    </citation>
    <scope>NUCLEOTIDE SEQUENCE [LARGE SCALE GENOMIC DNA]</scope>
    <source>
        <strain evidence="3">JCM 19241</strain>
    </source>
</reference>
<dbReference type="EC" id="1.8.1.4" evidence="2"/>
<dbReference type="Proteomes" id="UP000031666">
    <property type="component" value="Unassembled WGS sequence"/>
</dbReference>
<dbReference type="Gene3D" id="3.50.50.60">
    <property type="entry name" value="FAD/NAD(P)-binding domain"/>
    <property type="match status" value="1"/>
</dbReference>
<organism evidence="2 3">
    <name type="scientific">Vibrio ishigakensis</name>
    <dbReference type="NCBI Taxonomy" id="1481914"/>
    <lineage>
        <taxon>Bacteria</taxon>
        <taxon>Pseudomonadati</taxon>
        <taxon>Pseudomonadota</taxon>
        <taxon>Gammaproteobacteria</taxon>
        <taxon>Vibrionales</taxon>
        <taxon>Vibrionaceae</taxon>
        <taxon>Vibrio</taxon>
    </lineage>
</organism>
<dbReference type="GO" id="GO:0004148">
    <property type="term" value="F:dihydrolipoyl dehydrogenase (NADH) activity"/>
    <property type="evidence" value="ECO:0007669"/>
    <property type="project" value="UniProtKB-EC"/>
</dbReference>
<dbReference type="InterPro" id="IPR036188">
    <property type="entry name" value="FAD/NAD-bd_sf"/>
</dbReference>
<dbReference type="GO" id="GO:0003955">
    <property type="term" value="F:NAD(P)H dehydrogenase (quinone) activity"/>
    <property type="evidence" value="ECO:0007669"/>
    <property type="project" value="TreeGrafter"/>
</dbReference>
<protein>
    <submittedName>
        <fullName evidence="2">Dihydrolipoamide dehydrogenase</fullName>
        <ecNumber evidence="2">1.8.1.4</ecNumber>
    </submittedName>
</protein>
<dbReference type="SUPFAM" id="SSF51905">
    <property type="entry name" value="FAD/NAD(P)-binding domain"/>
    <property type="match status" value="1"/>
</dbReference>
<dbReference type="GO" id="GO:0050660">
    <property type="term" value="F:flavin adenine dinucleotide binding"/>
    <property type="evidence" value="ECO:0007669"/>
    <property type="project" value="TreeGrafter"/>
</dbReference>
<proteinExistence type="predicted"/>
<dbReference type="PANTHER" id="PTHR43014:SF4">
    <property type="entry name" value="PYRIDINE NUCLEOTIDE-DISULFIDE OXIDOREDUCTASE RCLA-RELATED"/>
    <property type="match status" value="1"/>
</dbReference>
<accession>A0A0B8QQF5</accession>
<dbReference type="STRING" id="1481914.JCM19241_1683"/>
<dbReference type="PANTHER" id="PTHR43014">
    <property type="entry name" value="MERCURIC REDUCTASE"/>
    <property type="match status" value="1"/>
</dbReference>
<evidence type="ECO:0000259" key="1">
    <source>
        <dbReference type="Pfam" id="PF07992"/>
    </source>
</evidence>
<evidence type="ECO:0000313" key="3">
    <source>
        <dbReference type="Proteomes" id="UP000031666"/>
    </source>
</evidence>
<dbReference type="Pfam" id="PF07992">
    <property type="entry name" value="Pyr_redox_2"/>
    <property type="match status" value="1"/>
</dbReference>
<dbReference type="EMBL" id="BBSC01000008">
    <property type="protein sequence ID" value="GAM77213.1"/>
    <property type="molecule type" value="Genomic_DNA"/>
</dbReference>
<sequence length="53" mass="5299">MNKVTVDVAVIGGGTAGLGAYRAAKAHTDSVVLIEGGPYGTTCARVGCMPQSF</sequence>